<evidence type="ECO:0000256" key="1">
    <source>
        <dbReference type="SAM" id="SignalP"/>
    </source>
</evidence>
<proteinExistence type="predicted"/>
<dbReference type="EMBL" id="GGFJ01012268">
    <property type="protein sequence ID" value="MBW61409.1"/>
    <property type="molecule type" value="Transcribed_RNA"/>
</dbReference>
<dbReference type="AlphaFoldDB" id="A0A2M4C835"/>
<reference evidence="2" key="1">
    <citation type="submission" date="2018-01" db="EMBL/GenBank/DDBJ databases">
        <title>An insight into the sialome of Amazonian anophelines.</title>
        <authorList>
            <person name="Ribeiro J.M."/>
            <person name="Scarpassa V."/>
            <person name="Calvo E."/>
        </authorList>
    </citation>
    <scope>NUCLEOTIDE SEQUENCE</scope>
    <source>
        <tissue evidence="2">Salivary glands</tissue>
    </source>
</reference>
<accession>A0A2M4C835</accession>
<name>A0A2M4C835_9DIPT</name>
<keyword evidence="1" id="KW-0732">Signal</keyword>
<evidence type="ECO:0000313" key="2">
    <source>
        <dbReference type="EMBL" id="MBW61409.1"/>
    </source>
</evidence>
<protein>
    <submittedName>
        <fullName evidence="2">Putative secreted protein</fullName>
    </submittedName>
</protein>
<sequence length="111" mass="12472">MVTRVNLLLTITFIALMKMQLLHTVCGNCHRSHASGVLRKGPRQTGKVNWSTKSGIRLQQTHNHSHGRFVVPIGTVCLSLRDIMFGTDDGIRLHMAVARKRPIDACRHHGR</sequence>
<organism evidence="2">
    <name type="scientific">Anopheles marajoara</name>
    <dbReference type="NCBI Taxonomy" id="58244"/>
    <lineage>
        <taxon>Eukaryota</taxon>
        <taxon>Metazoa</taxon>
        <taxon>Ecdysozoa</taxon>
        <taxon>Arthropoda</taxon>
        <taxon>Hexapoda</taxon>
        <taxon>Insecta</taxon>
        <taxon>Pterygota</taxon>
        <taxon>Neoptera</taxon>
        <taxon>Endopterygota</taxon>
        <taxon>Diptera</taxon>
        <taxon>Nematocera</taxon>
        <taxon>Culicoidea</taxon>
        <taxon>Culicidae</taxon>
        <taxon>Anophelinae</taxon>
        <taxon>Anopheles</taxon>
    </lineage>
</organism>
<feature type="chain" id="PRO_5014999147" evidence="1">
    <location>
        <begin position="28"/>
        <end position="111"/>
    </location>
</feature>
<feature type="signal peptide" evidence="1">
    <location>
        <begin position="1"/>
        <end position="27"/>
    </location>
</feature>